<evidence type="ECO:0000256" key="4">
    <source>
        <dbReference type="ARBA" id="ARBA00023136"/>
    </source>
</evidence>
<dbReference type="GO" id="GO:0046677">
    <property type="term" value="P:response to antibiotic"/>
    <property type="evidence" value="ECO:0007669"/>
    <property type="project" value="UniProtKB-KW"/>
</dbReference>
<dbReference type="InterPro" id="IPR047817">
    <property type="entry name" value="ABC2_TM_bact-type"/>
</dbReference>
<proteinExistence type="inferred from homology"/>
<dbReference type="EMBL" id="CP013979">
    <property type="protein sequence ID" value="ANJ28001.1"/>
    <property type="molecule type" value="Genomic_DNA"/>
</dbReference>
<dbReference type="InterPro" id="IPR000412">
    <property type="entry name" value="ABC_2_transport"/>
</dbReference>
<feature type="transmembrane region" description="Helical" evidence="6">
    <location>
        <begin position="159"/>
        <end position="181"/>
    </location>
</feature>
<evidence type="ECO:0000256" key="5">
    <source>
        <dbReference type="ARBA" id="ARBA00023251"/>
    </source>
</evidence>
<reference evidence="10" key="2">
    <citation type="submission" date="2016-01" db="EMBL/GenBank/DDBJ databases">
        <title>Complete genome sequence of Agromyces aureus AR33T and comparison with related organisms.</title>
        <authorList>
            <person name="Corretto E."/>
            <person name="Antonielli L."/>
            <person name="Sessitsch A."/>
            <person name="Brader G."/>
        </authorList>
    </citation>
    <scope>NUCLEOTIDE SEQUENCE [LARGE SCALE GENOMIC DNA]</scope>
    <source>
        <strain evidence="10">AR33</strain>
    </source>
</reference>
<dbReference type="KEGG" id="agy:ATC03_16085"/>
<dbReference type="InterPro" id="IPR013525">
    <property type="entry name" value="ABC2_TM"/>
</dbReference>
<evidence type="ECO:0000256" key="2">
    <source>
        <dbReference type="ARBA" id="ARBA00022692"/>
    </source>
</evidence>
<evidence type="ECO:0000256" key="3">
    <source>
        <dbReference type="ARBA" id="ARBA00022989"/>
    </source>
</evidence>
<keyword evidence="4 6" id="KW-0472">Membrane</keyword>
<organism evidence="9 10">
    <name type="scientific">Agromyces aureus</name>
    <dbReference type="NCBI Taxonomy" id="453304"/>
    <lineage>
        <taxon>Bacteria</taxon>
        <taxon>Bacillati</taxon>
        <taxon>Actinomycetota</taxon>
        <taxon>Actinomycetes</taxon>
        <taxon>Micrococcales</taxon>
        <taxon>Microbacteriaceae</taxon>
        <taxon>Agromyces</taxon>
    </lineage>
</organism>
<feature type="transmembrane region" description="Helical" evidence="6">
    <location>
        <begin position="84"/>
        <end position="106"/>
    </location>
</feature>
<dbReference type="Pfam" id="PF01061">
    <property type="entry name" value="ABC2_membrane"/>
    <property type="match status" value="1"/>
</dbReference>
<feature type="transmembrane region" description="Helical" evidence="6">
    <location>
        <begin position="44"/>
        <end position="64"/>
    </location>
</feature>
<comment type="similarity">
    <text evidence="6">Belongs to the ABC-2 integral membrane protein family.</text>
</comment>
<accession>A0A191WIB5</accession>
<keyword evidence="10" id="KW-1185">Reference proteome</keyword>
<keyword evidence="6" id="KW-1003">Cell membrane</keyword>
<dbReference type="GO" id="GO:0043190">
    <property type="term" value="C:ATP-binding cassette (ABC) transporter complex"/>
    <property type="evidence" value="ECO:0007669"/>
    <property type="project" value="InterPro"/>
</dbReference>
<dbReference type="OrthoDB" id="9255971at2"/>
<keyword evidence="5" id="KW-0046">Antibiotic resistance</keyword>
<dbReference type="Proteomes" id="UP000078437">
    <property type="component" value="Chromosome"/>
</dbReference>
<keyword evidence="6" id="KW-0813">Transport</keyword>
<dbReference type="PIRSF" id="PIRSF006648">
    <property type="entry name" value="DrrB"/>
    <property type="match status" value="1"/>
</dbReference>
<evidence type="ECO:0000256" key="6">
    <source>
        <dbReference type="RuleBase" id="RU361157"/>
    </source>
</evidence>
<evidence type="ECO:0000256" key="1">
    <source>
        <dbReference type="ARBA" id="ARBA00004141"/>
    </source>
</evidence>
<dbReference type="InterPro" id="IPR051784">
    <property type="entry name" value="Nod_factor_ABC_transporter"/>
</dbReference>
<feature type="transmembrane region" description="Helical" evidence="6">
    <location>
        <begin position="193"/>
        <end position="214"/>
    </location>
</feature>
<reference evidence="9 10" key="1">
    <citation type="journal article" date="2016" name="Int. J. Syst. Evol. Microbiol.">
        <title>Agromyces aureus sp. nov., isolated from the rhizosphere of Salix caprea L. grown in a heavy-metal-contaminated soil.</title>
        <authorList>
            <person name="Corretto E."/>
            <person name="Antonielli L."/>
            <person name="Sessitsch A."/>
            <person name="Compant S."/>
            <person name="Gorfer M."/>
            <person name="Kuffner M."/>
            <person name="Brader G."/>
        </authorList>
    </citation>
    <scope>NUCLEOTIDE SEQUENCE [LARGE SCALE GENOMIC DNA]</scope>
    <source>
        <strain evidence="9 10">AR33</strain>
    </source>
</reference>
<dbReference type="AlphaFoldDB" id="A0A191WIB5"/>
<dbReference type="PROSITE" id="PS51012">
    <property type="entry name" value="ABC_TM2"/>
    <property type="match status" value="1"/>
</dbReference>
<sequence>MTATTTTTRAATRGTASRPSRAGTGFLRHTAVLTLRQLRAAVRVPAFVVMNLVQPLIWLLLFGQLFKSVVEIPGFSGGADYLEFLTPGIVVMMALFGSAWAGTSFIEDMNRGVMDRLLTSPTHRGALMVASLVYQAVLTFVQTLIVLGVAWLLGARFDGGLAGVLVLLAAAMLLTAAFSALSNAAALLARDQNILIGLSQLITIPLMFLSSALMDTSLSAGWVADVARFNPFEWAVVAGREALLSADPDWASVWSYLGYLVAFTMVLAWLATRAFRVYQRSA</sequence>
<evidence type="ECO:0000259" key="8">
    <source>
        <dbReference type="PROSITE" id="PS51012"/>
    </source>
</evidence>
<feature type="transmembrane region" description="Helical" evidence="6">
    <location>
        <begin position="253"/>
        <end position="272"/>
    </location>
</feature>
<gene>
    <name evidence="9" type="ORF">ATC03_16085</name>
</gene>
<keyword evidence="3 6" id="KW-1133">Transmembrane helix</keyword>
<feature type="domain" description="ABC transmembrane type-2" evidence="8">
    <location>
        <begin position="46"/>
        <end position="278"/>
    </location>
</feature>
<feature type="transmembrane region" description="Helical" evidence="6">
    <location>
        <begin position="127"/>
        <end position="153"/>
    </location>
</feature>
<comment type="subcellular location">
    <subcellularLocation>
        <location evidence="6">Cell membrane</location>
        <topology evidence="6">Multi-pass membrane protein</topology>
    </subcellularLocation>
    <subcellularLocation>
        <location evidence="1">Membrane</location>
        <topology evidence="1">Multi-pass membrane protein</topology>
    </subcellularLocation>
</comment>
<feature type="region of interest" description="Disordered" evidence="7">
    <location>
        <begin position="1"/>
        <end position="22"/>
    </location>
</feature>
<dbReference type="RefSeq" id="WP_067879279.1">
    <property type="nucleotide sequence ID" value="NZ_CP013979.1"/>
</dbReference>
<evidence type="ECO:0000313" key="9">
    <source>
        <dbReference type="EMBL" id="ANJ28001.1"/>
    </source>
</evidence>
<evidence type="ECO:0000256" key="7">
    <source>
        <dbReference type="SAM" id="MobiDB-lite"/>
    </source>
</evidence>
<dbReference type="PANTHER" id="PTHR43229:SF2">
    <property type="entry name" value="NODULATION PROTEIN J"/>
    <property type="match status" value="1"/>
</dbReference>
<keyword evidence="2 6" id="KW-0812">Transmembrane</keyword>
<dbReference type="PANTHER" id="PTHR43229">
    <property type="entry name" value="NODULATION PROTEIN J"/>
    <property type="match status" value="1"/>
</dbReference>
<dbReference type="GO" id="GO:0140359">
    <property type="term" value="F:ABC-type transporter activity"/>
    <property type="evidence" value="ECO:0007669"/>
    <property type="project" value="InterPro"/>
</dbReference>
<dbReference type="STRING" id="453304.ATC03_16085"/>
<name>A0A191WIB5_9MICO</name>
<evidence type="ECO:0000313" key="10">
    <source>
        <dbReference type="Proteomes" id="UP000078437"/>
    </source>
</evidence>
<protein>
    <recommendedName>
        <fullName evidence="6">Transport permease protein</fullName>
    </recommendedName>
</protein>